<reference evidence="1 2" key="1">
    <citation type="submission" date="2018-01" db="EMBL/GenBank/DDBJ databases">
        <title>Whole genome analyses suggest that Burkholderia sensu lato contains two further novel genera in the rhizoxinica-symbiotica group Mycetohabitans gen. nov., and Trinickia gen. nov.: implications for the evolution of diazotrophy and nodulation in the Burkholderiaceae.</title>
        <authorList>
            <person name="Estrada-de los Santos P."/>
            <person name="Palmer M."/>
            <person name="Chavez-Ramirez B."/>
            <person name="Beukes C."/>
            <person name="Steenkamp E.T."/>
            <person name="Hirsch A.M."/>
            <person name="Manyaka P."/>
            <person name="Maluk M."/>
            <person name="Lafos M."/>
            <person name="Crook M."/>
            <person name="Gross E."/>
            <person name="Simon M.F."/>
            <person name="Bueno dos Reis Junior F."/>
            <person name="Poole P.S."/>
            <person name="Venter S.N."/>
            <person name="James E.K."/>
        </authorList>
    </citation>
    <scope>NUCLEOTIDE SEQUENCE [LARGE SCALE GENOMIC DNA]</scope>
    <source>
        <strain evidence="1 2">GP25-8</strain>
    </source>
</reference>
<evidence type="ECO:0000313" key="1">
    <source>
        <dbReference type="EMBL" id="PMS28234.1"/>
    </source>
</evidence>
<dbReference type="AlphaFoldDB" id="A0A2N7WFV2"/>
<proteinExistence type="predicted"/>
<sequence>MIYFTTQIGPEWTKVLLGQQIEAQVDGWIAEEADRLSDAQQAQARRALDDFHAGLSRQWITIQSTDDKVAGVFRYMLSFLVEFTEPGRNGDEHREALIRDAYGPGAVDQNVLAKLREEGERLHPALHGLAHVIEQVAPGQ</sequence>
<organism evidence="1 2">
    <name type="scientific">Trinickia soli</name>
    <dbReference type="NCBI Taxonomy" id="380675"/>
    <lineage>
        <taxon>Bacteria</taxon>
        <taxon>Pseudomonadati</taxon>
        <taxon>Pseudomonadota</taxon>
        <taxon>Betaproteobacteria</taxon>
        <taxon>Burkholderiales</taxon>
        <taxon>Burkholderiaceae</taxon>
        <taxon>Trinickia</taxon>
    </lineage>
</organism>
<dbReference type="Proteomes" id="UP000235347">
    <property type="component" value="Unassembled WGS sequence"/>
</dbReference>
<protein>
    <submittedName>
        <fullName evidence="1">Uncharacterized protein</fullName>
    </submittedName>
</protein>
<comment type="caution">
    <text evidence="1">The sequence shown here is derived from an EMBL/GenBank/DDBJ whole genome shotgun (WGS) entry which is preliminary data.</text>
</comment>
<dbReference type="EMBL" id="PNYB01000001">
    <property type="protein sequence ID" value="PMS28234.1"/>
    <property type="molecule type" value="Genomic_DNA"/>
</dbReference>
<gene>
    <name evidence="1" type="ORF">C0Z19_00405</name>
</gene>
<name>A0A2N7WFV2_9BURK</name>
<keyword evidence="2" id="KW-1185">Reference proteome</keyword>
<dbReference type="RefSeq" id="WP_102607824.1">
    <property type="nucleotide sequence ID" value="NZ_CADIKD010000005.1"/>
</dbReference>
<accession>A0A2N7WFV2</accession>
<evidence type="ECO:0000313" key="2">
    <source>
        <dbReference type="Proteomes" id="UP000235347"/>
    </source>
</evidence>